<dbReference type="GeneID" id="106169248"/>
<dbReference type="RefSeq" id="XP_023931652.1">
    <property type="nucleotide sequence ID" value="XM_024075884.1"/>
</dbReference>
<keyword evidence="4" id="KW-1185">Reference proteome</keyword>
<evidence type="ECO:0000313" key="8">
    <source>
        <dbReference type="RefSeq" id="XP_013404111.1"/>
    </source>
</evidence>
<keyword evidence="2" id="KW-0812">Transmembrane</keyword>
<dbReference type="KEGG" id="lak:106169248"/>
<dbReference type="CDD" id="cd00063">
    <property type="entry name" value="FN3"/>
    <property type="match status" value="1"/>
</dbReference>
<evidence type="ECO:0000313" key="7">
    <source>
        <dbReference type="RefSeq" id="XP_013404110.1"/>
    </source>
</evidence>
<dbReference type="PROSITE" id="PS50853">
    <property type="entry name" value="FN3"/>
    <property type="match status" value="1"/>
</dbReference>
<evidence type="ECO:0000313" key="10">
    <source>
        <dbReference type="RefSeq" id="XP_023931653.1"/>
    </source>
</evidence>
<dbReference type="SUPFAM" id="SSF49265">
    <property type="entry name" value="Fibronectin type III"/>
    <property type="match status" value="1"/>
</dbReference>
<evidence type="ECO:0000313" key="6">
    <source>
        <dbReference type="RefSeq" id="XP_013404109.1"/>
    </source>
</evidence>
<dbReference type="RefSeq" id="XP_013404109.1">
    <property type="nucleotide sequence ID" value="XM_013548655.2"/>
</dbReference>
<dbReference type="RefSeq" id="XP_013404108.1">
    <property type="nucleotide sequence ID" value="XM_013548654.2"/>
</dbReference>
<dbReference type="Gene3D" id="2.60.40.10">
    <property type="entry name" value="Immunoglobulins"/>
    <property type="match status" value="1"/>
</dbReference>
<dbReference type="Pfam" id="PF00041">
    <property type="entry name" value="fn3"/>
    <property type="match status" value="1"/>
</dbReference>
<feature type="compositionally biased region" description="Polar residues" evidence="1">
    <location>
        <begin position="56"/>
        <end position="67"/>
    </location>
</feature>
<sequence>MKYQRRQKMQIQVVHRIMAALLDVTFLGIIFIVLCDNVTSQEINYKMASSTATTLMPNENFPDSSVENDPKVKGQSSKLDQSNTGSDSAFNNTDMKMKSPVALHIRWVRSSTDSITIKWKTTVLPQDFNLSITGYKIQYSKDDGLKRLVTSEHAKELKLYKIQDLATDHNYDVCVLAEARITVNTTYMQTFTECIKARTLPIMHPSSVISLCTIIGVVSIVVFAAWLYWRWKKSQEDKKQIDANADEKEAMALTSDTNNTHDDNTVSNNGPHVSSIEDPAAYV</sequence>
<keyword evidence="2" id="KW-0472">Membrane</keyword>
<feature type="domain" description="Fibronectin type-III" evidence="3">
    <location>
        <begin position="99"/>
        <end position="202"/>
    </location>
</feature>
<proteinExistence type="predicted"/>
<evidence type="ECO:0000313" key="5">
    <source>
        <dbReference type="RefSeq" id="XP_013404108.1"/>
    </source>
</evidence>
<feature type="transmembrane region" description="Helical" evidence="2">
    <location>
        <begin position="12"/>
        <end position="34"/>
    </location>
</feature>
<evidence type="ECO:0000259" key="3">
    <source>
        <dbReference type="PROSITE" id="PS50853"/>
    </source>
</evidence>
<feature type="compositionally biased region" description="Polar residues" evidence="1">
    <location>
        <begin position="74"/>
        <end position="91"/>
    </location>
</feature>
<dbReference type="InterPro" id="IPR036116">
    <property type="entry name" value="FN3_sf"/>
</dbReference>
<gene>
    <name evidence="5 6 7 8 9 10" type="primary">LOC106169248</name>
</gene>
<protein>
    <submittedName>
        <fullName evidence="5 6">Uncharacterized protein LOC106169248</fullName>
    </submittedName>
</protein>
<dbReference type="InterPro" id="IPR003961">
    <property type="entry name" value="FN3_dom"/>
</dbReference>
<evidence type="ECO:0000256" key="1">
    <source>
        <dbReference type="SAM" id="MobiDB-lite"/>
    </source>
</evidence>
<evidence type="ECO:0000313" key="9">
    <source>
        <dbReference type="RefSeq" id="XP_023931652.1"/>
    </source>
</evidence>
<dbReference type="AlphaFoldDB" id="A0A1S3J0Z6"/>
<feature type="transmembrane region" description="Helical" evidence="2">
    <location>
        <begin position="208"/>
        <end position="229"/>
    </location>
</feature>
<accession>A0A1S3J0Z6</accession>
<dbReference type="RefSeq" id="XP_013404110.1">
    <property type="nucleotide sequence ID" value="XM_013548656.1"/>
</dbReference>
<keyword evidence="2" id="KW-1133">Transmembrane helix</keyword>
<dbReference type="Proteomes" id="UP000085678">
    <property type="component" value="Unplaced"/>
</dbReference>
<evidence type="ECO:0000256" key="2">
    <source>
        <dbReference type="SAM" id="Phobius"/>
    </source>
</evidence>
<feature type="region of interest" description="Disordered" evidence="1">
    <location>
        <begin position="251"/>
        <end position="283"/>
    </location>
</feature>
<dbReference type="InterPro" id="IPR013783">
    <property type="entry name" value="Ig-like_fold"/>
</dbReference>
<organism evidence="4 7">
    <name type="scientific">Lingula anatina</name>
    <name type="common">Brachiopod</name>
    <name type="synonym">Lingula unguis</name>
    <dbReference type="NCBI Taxonomy" id="7574"/>
    <lineage>
        <taxon>Eukaryota</taxon>
        <taxon>Metazoa</taxon>
        <taxon>Spiralia</taxon>
        <taxon>Lophotrochozoa</taxon>
        <taxon>Brachiopoda</taxon>
        <taxon>Linguliformea</taxon>
        <taxon>Lingulata</taxon>
        <taxon>Lingulida</taxon>
        <taxon>Linguloidea</taxon>
        <taxon>Lingulidae</taxon>
        <taxon>Lingula</taxon>
    </lineage>
</organism>
<evidence type="ECO:0000313" key="4">
    <source>
        <dbReference type="Proteomes" id="UP000085678"/>
    </source>
</evidence>
<name>A0A1S3J0Z6_LINAN</name>
<reference evidence="5 6" key="1">
    <citation type="submission" date="2025-04" db="UniProtKB">
        <authorList>
            <consortium name="RefSeq"/>
        </authorList>
    </citation>
    <scope>IDENTIFICATION</scope>
    <source>
        <tissue evidence="5 6">Gonads</tissue>
    </source>
</reference>
<dbReference type="RefSeq" id="XP_013404111.1">
    <property type="nucleotide sequence ID" value="XM_013548657.1"/>
</dbReference>
<dbReference type="RefSeq" id="XP_023931653.1">
    <property type="nucleotide sequence ID" value="XM_024075885.1"/>
</dbReference>
<feature type="region of interest" description="Disordered" evidence="1">
    <location>
        <begin position="56"/>
        <end position="91"/>
    </location>
</feature>